<dbReference type="Proteomes" id="UP001165667">
    <property type="component" value="Unassembled WGS sequence"/>
</dbReference>
<name>A0AA41Z0A0_9HYPH</name>
<keyword evidence="3" id="KW-1185">Reference proteome</keyword>
<dbReference type="CDD" id="cd03801">
    <property type="entry name" value="GT4_PimA-like"/>
    <property type="match status" value="1"/>
</dbReference>
<proteinExistence type="predicted"/>
<dbReference type="GO" id="GO:0016757">
    <property type="term" value="F:glycosyltransferase activity"/>
    <property type="evidence" value="ECO:0007669"/>
    <property type="project" value="InterPro"/>
</dbReference>
<dbReference type="SUPFAM" id="SSF53756">
    <property type="entry name" value="UDP-Glycosyltransferase/glycogen phosphorylase"/>
    <property type="match status" value="1"/>
</dbReference>
<feature type="domain" description="Glycosyl transferase family 1" evidence="1">
    <location>
        <begin position="215"/>
        <end position="385"/>
    </location>
</feature>
<dbReference type="AlphaFoldDB" id="A0AA41Z0A0"/>
<dbReference type="PANTHER" id="PTHR45947:SF14">
    <property type="entry name" value="SLL1723 PROTEIN"/>
    <property type="match status" value="1"/>
</dbReference>
<evidence type="ECO:0000259" key="1">
    <source>
        <dbReference type="Pfam" id="PF00534"/>
    </source>
</evidence>
<dbReference type="Pfam" id="PF00534">
    <property type="entry name" value="Glycos_transf_1"/>
    <property type="match status" value="1"/>
</dbReference>
<dbReference type="Gene3D" id="3.40.50.2000">
    <property type="entry name" value="Glycogen Phosphorylase B"/>
    <property type="match status" value="2"/>
</dbReference>
<protein>
    <submittedName>
        <fullName evidence="2">Glycosyltransferase family 4 protein</fullName>
    </submittedName>
</protein>
<sequence>MIAPVVFLLKGYPRLSETFIAEEIAGLEAAGMPIRIVSMRQPTDKKIHPVHRRIKAPVSYLPEYLHREPLRVLRCVWSLRRAPGVALVFQAFVADLRRDFTRNRVRRFGQAFVLAAELPEGTAHVHAHFIHTPASVARYAAGLLRIAWSCSAHAKDIWTSPAWDLRQKLAEATFTVTCTAAGRSRLQSLTSEARQVSLVYHGLRLDRFVRLALPESRRDGRDPDMPVRLLSVGRAVEKKGFDLLLEALARIPADQAWSWIHIGGGALLPGLKMQAKRLGLEPRLTWCGSQDQDAVLDAYRAADLFVLPCRVASDGDRDGLPNVLVEAQSQGLACVSTRVAGVTELIDDGHNGILVPPDDPAALAAALTALIADPSARHRLGRAGALRVEASFDATRATAALMTLFADHAGARHA</sequence>
<dbReference type="PANTHER" id="PTHR45947">
    <property type="entry name" value="SULFOQUINOVOSYL TRANSFERASE SQD2"/>
    <property type="match status" value="1"/>
</dbReference>
<dbReference type="InterPro" id="IPR001296">
    <property type="entry name" value="Glyco_trans_1"/>
</dbReference>
<evidence type="ECO:0000313" key="3">
    <source>
        <dbReference type="Proteomes" id="UP001165667"/>
    </source>
</evidence>
<comment type="caution">
    <text evidence="2">The sequence shown here is derived from an EMBL/GenBank/DDBJ whole genome shotgun (WGS) entry which is preliminary data.</text>
</comment>
<gene>
    <name evidence="2" type="ORF">M8523_21435</name>
</gene>
<dbReference type="RefSeq" id="WP_282586958.1">
    <property type="nucleotide sequence ID" value="NZ_JAMOIM010000016.1"/>
</dbReference>
<dbReference type="InterPro" id="IPR050194">
    <property type="entry name" value="Glycosyltransferase_grp1"/>
</dbReference>
<accession>A0AA41Z0A0</accession>
<reference evidence="2" key="1">
    <citation type="submission" date="2022-05" db="EMBL/GenBank/DDBJ databases">
        <authorList>
            <person name="Pankratov T."/>
        </authorList>
    </citation>
    <scope>NUCLEOTIDE SEQUENCE</scope>
    <source>
        <strain evidence="2">BP6-180914</strain>
    </source>
</reference>
<organism evidence="2 3">
    <name type="scientific">Lichenifustis flavocetrariae</name>
    <dbReference type="NCBI Taxonomy" id="2949735"/>
    <lineage>
        <taxon>Bacteria</taxon>
        <taxon>Pseudomonadati</taxon>
        <taxon>Pseudomonadota</taxon>
        <taxon>Alphaproteobacteria</taxon>
        <taxon>Hyphomicrobiales</taxon>
        <taxon>Lichenihabitantaceae</taxon>
        <taxon>Lichenifustis</taxon>
    </lineage>
</organism>
<dbReference type="EMBL" id="JAMOIM010000016">
    <property type="protein sequence ID" value="MCW6510586.1"/>
    <property type="molecule type" value="Genomic_DNA"/>
</dbReference>
<evidence type="ECO:0000313" key="2">
    <source>
        <dbReference type="EMBL" id="MCW6510586.1"/>
    </source>
</evidence>